<comment type="caution">
    <text evidence="1">The sequence shown here is derived from an EMBL/GenBank/DDBJ whole genome shotgun (WGS) entry which is preliminary data.</text>
</comment>
<dbReference type="Proteomes" id="UP000254134">
    <property type="component" value="Unassembled WGS sequence"/>
</dbReference>
<reference evidence="1 2" key="1">
    <citation type="submission" date="2018-07" db="EMBL/GenBank/DDBJ databases">
        <title>High-quality-draft genome sequence of Gaiella occulta.</title>
        <authorList>
            <person name="Severino R."/>
            <person name="Froufe H.J.C."/>
            <person name="Rainey F.A."/>
            <person name="Barroso C."/>
            <person name="Albuquerque L."/>
            <person name="Lobo-Da-Cunha A."/>
            <person name="Da Costa M.S."/>
            <person name="Egas C."/>
        </authorList>
    </citation>
    <scope>NUCLEOTIDE SEQUENCE [LARGE SCALE GENOMIC DNA]</scope>
    <source>
        <strain evidence="1 2">F2-233</strain>
    </source>
</reference>
<dbReference type="AlphaFoldDB" id="A0A7M2YWL6"/>
<accession>A0A7M2YWL6</accession>
<organism evidence="1 2">
    <name type="scientific">Gaiella occulta</name>
    <dbReference type="NCBI Taxonomy" id="1002870"/>
    <lineage>
        <taxon>Bacteria</taxon>
        <taxon>Bacillati</taxon>
        <taxon>Actinomycetota</taxon>
        <taxon>Thermoleophilia</taxon>
        <taxon>Gaiellales</taxon>
        <taxon>Gaiellaceae</taxon>
        <taxon>Gaiella</taxon>
    </lineage>
</organism>
<evidence type="ECO:0000313" key="1">
    <source>
        <dbReference type="EMBL" id="RDI73969.1"/>
    </source>
</evidence>
<dbReference type="EMBL" id="QQZY01000005">
    <property type="protein sequence ID" value="RDI73969.1"/>
    <property type="molecule type" value="Genomic_DNA"/>
</dbReference>
<proteinExistence type="predicted"/>
<evidence type="ECO:0000313" key="2">
    <source>
        <dbReference type="Proteomes" id="UP000254134"/>
    </source>
</evidence>
<keyword evidence="2" id="KW-1185">Reference proteome</keyword>
<gene>
    <name evidence="1" type="ORF">Gocc_2066</name>
</gene>
<protein>
    <submittedName>
        <fullName evidence="1">Uncharacterized protein</fullName>
    </submittedName>
</protein>
<sequence length="81" mass="8794">MFAASRGDFVLGGLQALFENDLDKALREVVHGEPRCALDPGCTRNGSACAVCLHVGEPSCRYYNQFLARTTLFGPDGYLNP</sequence>
<name>A0A7M2YWL6_9ACTN</name>
<reference evidence="2" key="2">
    <citation type="journal article" date="2019" name="MicrobiologyOpen">
        <title>High-quality draft genome sequence of Gaiella occulta isolated from a 150 meter deep mineral water borehole and comparison with the genome sequences of other deep-branching lineages of the phylum Actinobacteria.</title>
        <authorList>
            <person name="Severino R."/>
            <person name="Froufe H.J.C."/>
            <person name="Barroso C."/>
            <person name="Albuquerque L."/>
            <person name="Lobo-da-Cunha A."/>
            <person name="da Costa M.S."/>
            <person name="Egas C."/>
        </authorList>
    </citation>
    <scope>NUCLEOTIDE SEQUENCE [LARGE SCALE GENOMIC DNA]</scope>
    <source>
        <strain evidence="2">F2-233</strain>
    </source>
</reference>